<dbReference type="GO" id="GO:0004518">
    <property type="term" value="F:nuclease activity"/>
    <property type="evidence" value="ECO:0007669"/>
    <property type="project" value="UniProtKB-KW"/>
</dbReference>
<evidence type="ECO:0000313" key="10">
    <source>
        <dbReference type="Proteomes" id="UP000176923"/>
    </source>
</evidence>
<dbReference type="GO" id="GO:0016787">
    <property type="term" value="F:hydrolase activity"/>
    <property type="evidence" value="ECO:0007669"/>
    <property type="project" value="UniProtKB-KW"/>
</dbReference>
<dbReference type="SMART" id="SM00670">
    <property type="entry name" value="PINc"/>
    <property type="match status" value="1"/>
</dbReference>
<evidence type="ECO:0000256" key="3">
    <source>
        <dbReference type="ARBA" id="ARBA00022722"/>
    </source>
</evidence>
<keyword evidence="6" id="KW-0460">Magnesium</keyword>
<dbReference type="CDD" id="cd18741">
    <property type="entry name" value="PIN_VapC4-5_FitB-like"/>
    <property type="match status" value="1"/>
</dbReference>
<keyword evidence="5" id="KW-0378">Hydrolase</keyword>
<accession>A0A1F5ZT72</accession>
<keyword evidence="3" id="KW-0540">Nuclease</keyword>
<dbReference type="STRING" id="1798382.A3D77_01425"/>
<dbReference type="InterPro" id="IPR002716">
    <property type="entry name" value="PIN_dom"/>
</dbReference>
<dbReference type="GO" id="GO:0046872">
    <property type="term" value="F:metal ion binding"/>
    <property type="evidence" value="ECO:0007669"/>
    <property type="project" value="UniProtKB-KW"/>
</dbReference>
<evidence type="ECO:0000313" key="9">
    <source>
        <dbReference type="EMBL" id="OGG15670.1"/>
    </source>
</evidence>
<dbReference type="PANTHER" id="PTHR33653">
    <property type="entry name" value="RIBONUCLEASE VAPC2"/>
    <property type="match status" value="1"/>
</dbReference>
<keyword evidence="4" id="KW-0479">Metal-binding</keyword>
<keyword evidence="2" id="KW-1277">Toxin-antitoxin system</keyword>
<evidence type="ECO:0000256" key="7">
    <source>
        <dbReference type="ARBA" id="ARBA00038093"/>
    </source>
</evidence>
<dbReference type="Pfam" id="PF01850">
    <property type="entry name" value="PIN"/>
    <property type="match status" value="1"/>
</dbReference>
<evidence type="ECO:0000256" key="1">
    <source>
        <dbReference type="ARBA" id="ARBA00001946"/>
    </source>
</evidence>
<dbReference type="Proteomes" id="UP000176923">
    <property type="component" value="Unassembled WGS sequence"/>
</dbReference>
<comment type="similarity">
    <text evidence="7">Belongs to the PINc/VapC protein family.</text>
</comment>
<dbReference type="SUPFAM" id="SSF88723">
    <property type="entry name" value="PIN domain-like"/>
    <property type="match status" value="1"/>
</dbReference>
<feature type="domain" description="PIN" evidence="8">
    <location>
        <begin position="2"/>
        <end position="117"/>
    </location>
</feature>
<protein>
    <recommendedName>
        <fullName evidence="8">PIN domain-containing protein</fullName>
    </recommendedName>
</protein>
<dbReference type="InterPro" id="IPR029060">
    <property type="entry name" value="PIN-like_dom_sf"/>
</dbReference>
<dbReference type="AlphaFoldDB" id="A0A1F5ZT72"/>
<proteinExistence type="inferred from homology"/>
<organism evidence="9 10">
    <name type="scientific">Candidatus Gottesmanbacteria bacterium RIFCSPHIGHO2_02_FULL_39_11</name>
    <dbReference type="NCBI Taxonomy" id="1798382"/>
    <lineage>
        <taxon>Bacteria</taxon>
        <taxon>Candidatus Gottesmaniibacteriota</taxon>
    </lineage>
</organism>
<evidence type="ECO:0000256" key="6">
    <source>
        <dbReference type="ARBA" id="ARBA00022842"/>
    </source>
</evidence>
<dbReference type="InterPro" id="IPR050556">
    <property type="entry name" value="Type_II_TA_system_RNase"/>
</dbReference>
<comment type="cofactor">
    <cofactor evidence="1">
        <name>Mg(2+)</name>
        <dbReference type="ChEBI" id="CHEBI:18420"/>
    </cofactor>
</comment>
<evidence type="ECO:0000256" key="5">
    <source>
        <dbReference type="ARBA" id="ARBA00022801"/>
    </source>
</evidence>
<reference evidence="9 10" key="1">
    <citation type="journal article" date="2016" name="Nat. Commun.">
        <title>Thousands of microbial genomes shed light on interconnected biogeochemical processes in an aquifer system.</title>
        <authorList>
            <person name="Anantharaman K."/>
            <person name="Brown C.T."/>
            <person name="Hug L.A."/>
            <person name="Sharon I."/>
            <person name="Castelle C.J."/>
            <person name="Probst A.J."/>
            <person name="Thomas B.C."/>
            <person name="Singh A."/>
            <person name="Wilkins M.J."/>
            <person name="Karaoz U."/>
            <person name="Brodie E.L."/>
            <person name="Williams K.H."/>
            <person name="Hubbard S.S."/>
            <person name="Banfield J.F."/>
        </authorList>
    </citation>
    <scope>NUCLEOTIDE SEQUENCE [LARGE SCALE GENOMIC DNA]</scope>
</reference>
<evidence type="ECO:0000256" key="2">
    <source>
        <dbReference type="ARBA" id="ARBA00022649"/>
    </source>
</evidence>
<evidence type="ECO:0000259" key="8">
    <source>
        <dbReference type="SMART" id="SM00670"/>
    </source>
</evidence>
<comment type="caution">
    <text evidence="9">The sequence shown here is derived from an EMBL/GenBank/DDBJ whole genome shotgun (WGS) entry which is preliminary data.</text>
</comment>
<dbReference type="Gene3D" id="3.40.50.1010">
    <property type="entry name" value="5'-nuclease"/>
    <property type="match status" value="1"/>
</dbReference>
<dbReference type="PANTHER" id="PTHR33653:SF1">
    <property type="entry name" value="RIBONUCLEASE VAPC2"/>
    <property type="match status" value="1"/>
</dbReference>
<dbReference type="EMBL" id="MFJL01000019">
    <property type="protein sequence ID" value="OGG15670.1"/>
    <property type="molecule type" value="Genomic_DNA"/>
</dbReference>
<gene>
    <name evidence="9" type="ORF">A3D77_01425</name>
</gene>
<name>A0A1F5ZT72_9BACT</name>
<evidence type="ECO:0000256" key="4">
    <source>
        <dbReference type="ARBA" id="ARBA00022723"/>
    </source>
</evidence>
<sequence>MEKILIDSDVLIDFLRGYTLRIKDVFSRIEKKELDAYISTITVSELYSGQDVVSEKGKSELRKLLSIFKKISIDEKIAEEAGDIRRSHRVGLSDALIASTALSLTAKLLTFNKKHFQHIQELTFFSI</sequence>